<evidence type="ECO:0000313" key="7">
    <source>
        <dbReference type="Proteomes" id="UP001596086"/>
    </source>
</evidence>
<name>A0ABW0S290_9BURK</name>
<dbReference type="Gene3D" id="1.10.357.10">
    <property type="entry name" value="Tetracycline Repressor, domain 2"/>
    <property type="match status" value="1"/>
</dbReference>
<gene>
    <name evidence="6" type="ORF">ACFPO9_16065</name>
</gene>
<dbReference type="PANTHER" id="PTHR30055:SF234">
    <property type="entry name" value="HTH-TYPE TRANSCRIPTIONAL REGULATOR BETI"/>
    <property type="match status" value="1"/>
</dbReference>
<dbReference type="PROSITE" id="PS50977">
    <property type="entry name" value="HTH_TETR_2"/>
    <property type="match status" value="1"/>
</dbReference>
<evidence type="ECO:0000256" key="4">
    <source>
        <dbReference type="PROSITE-ProRule" id="PRU00335"/>
    </source>
</evidence>
<reference evidence="7" key="1">
    <citation type="journal article" date="2019" name="Int. J. Syst. Evol. Microbiol.">
        <title>The Global Catalogue of Microorganisms (GCM) 10K type strain sequencing project: providing services to taxonomists for standard genome sequencing and annotation.</title>
        <authorList>
            <consortium name="The Broad Institute Genomics Platform"/>
            <consortium name="The Broad Institute Genome Sequencing Center for Infectious Disease"/>
            <person name="Wu L."/>
            <person name="Ma J."/>
        </authorList>
    </citation>
    <scope>NUCLEOTIDE SEQUENCE [LARGE SCALE GENOMIC DNA]</scope>
    <source>
        <strain evidence="7">CGMCC 4.5798</strain>
    </source>
</reference>
<dbReference type="PANTHER" id="PTHR30055">
    <property type="entry name" value="HTH-TYPE TRANSCRIPTIONAL REGULATOR RUTR"/>
    <property type="match status" value="1"/>
</dbReference>
<dbReference type="InterPro" id="IPR001647">
    <property type="entry name" value="HTH_TetR"/>
</dbReference>
<dbReference type="InterPro" id="IPR009057">
    <property type="entry name" value="Homeodomain-like_sf"/>
</dbReference>
<evidence type="ECO:0000256" key="2">
    <source>
        <dbReference type="ARBA" id="ARBA00023125"/>
    </source>
</evidence>
<dbReference type="PRINTS" id="PR00455">
    <property type="entry name" value="HTHTETR"/>
</dbReference>
<keyword evidence="3" id="KW-0804">Transcription</keyword>
<accession>A0ABW0S290</accession>
<organism evidence="6 7">
    <name type="scientific">Massilia aerilata</name>
    <dbReference type="NCBI Taxonomy" id="453817"/>
    <lineage>
        <taxon>Bacteria</taxon>
        <taxon>Pseudomonadati</taxon>
        <taxon>Pseudomonadota</taxon>
        <taxon>Betaproteobacteria</taxon>
        <taxon>Burkholderiales</taxon>
        <taxon>Oxalobacteraceae</taxon>
        <taxon>Telluria group</taxon>
        <taxon>Massilia</taxon>
    </lineage>
</organism>
<evidence type="ECO:0000256" key="3">
    <source>
        <dbReference type="ARBA" id="ARBA00023163"/>
    </source>
</evidence>
<keyword evidence="7" id="KW-1185">Reference proteome</keyword>
<dbReference type="EMBL" id="JBHSMZ010000010">
    <property type="protein sequence ID" value="MFC5550030.1"/>
    <property type="molecule type" value="Genomic_DNA"/>
</dbReference>
<feature type="domain" description="HTH tetR-type" evidence="5">
    <location>
        <begin position="9"/>
        <end position="69"/>
    </location>
</feature>
<dbReference type="RefSeq" id="WP_379772119.1">
    <property type="nucleotide sequence ID" value="NZ_JBHSMZ010000010.1"/>
</dbReference>
<sequence>MARPIGKSSKVRQQILDAATRLFEQRGVDAVSMDDIVDDAGVVRATVYSHFGSKAALAAACARLYLASLADTLPRQAEPGRLRAALGEFAQRTQSWLQAHAAQARIFFEQVQQAADFSGAPRDGPSLRLSLRALFSCARDTGDLPPDADIEFLADGYAYLWFMLCAQWLAQQDDAQLASRLAQLADLYAPGPRGSRDAAQD</sequence>
<evidence type="ECO:0000313" key="6">
    <source>
        <dbReference type="EMBL" id="MFC5550030.1"/>
    </source>
</evidence>
<keyword evidence="1" id="KW-0805">Transcription regulation</keyword>
<dbReference type="InterPro" id="IPR050109">
    <property type="entry name" value="HTH-type_TetR-like_transc_reg"/>
</dbReference>
<proteinExistence type="predicted"/>
<protein>
    <submittedName>
        <fullName evidence="6">TetR/AcrR family transcriptional regulator</fullName>
    </submittedName>
</protein>
<keyword evidence="2 4" id="KW-0238">DNA-binding</keyword>
<dbReference type="SUPFAM" id="SSF48498">
    <property type="entry name" value="Tetracyclin repressor-like, C-terminal domain"/>
    <property type="match status" value="1"/>
</dbReference>
<evidence type="ECO:0000256" key="1">
    <source>
        <dbReference type="ARBA" id="ARBA00023015"/>
    </source>
</evidence>
<comment type="caution">
    <text evidence="6">The sequence shown here is derived from an EMBL/GenBank/DDBJ whole genome shotgun (WGS) entry which is preliminary data.</text>
</comment>
<dbReference type="SUPFAM" id="SSF46689">
    <property type="entry name" value="Homeodomain-like"/>
    <property type="match status" value="1"/>
</dbReference>
<dbReference type="Proteomes" id="UP001596086">
    <property type="component" value="Unassembled WGS sequence"/>
</dbReference>
<evidence type="ECO:0000259" key="5">
    <source>
        <dbReference type="PROSITE" id="PS50977"/>
    </source>
</evidence>
<dbReference type="InterPro" id="IPR036271">
    <property type="entry name" value="Tet_transcr_reg_TetR-rel_C_sf"/>
</dbReference>
<dbReference type="Pfam" id="PF00440">
    <property type="entry name" value="TetR_N"/>
    <property type="match status" value="1"/>
</dbReference>
<feature type="DNA-binding region" description="H-T-H motif" evidence="4">
    <location>
        <begin position="32"/>
        <end position="51"/>
    </location>
</feature>